<keyword evidence="3 4" id="KW-0408">Iron</keyword>
<reference evidence="7 8" key="1">
    <citation type="submission" date="2016-10" db="EMBL/GenBank/DDBJ databases">
        <authorList>
            <person name="de Groot N.N."/>
        </authorList>
    </citation>
    <scope>NUCLEOTIDE SEQUENCE [LARGE SCALE GENOMIC DNA]</scope>
    <source>
        <strain evidence="7 8">DSM 22489</strain>
    </source>
</reference>
<dbReference type="Pfam" id="PF13442">
    <property type="entry name" value="Cytochrome_CBB3"/>
    <property type="match status" value="1"/>
</dbReference>
<evidence type="ECO:0000256" key="2">
    <source>
        <dbReference type="ARBA" id="ARBA00022723"/>
    </source>
</evidence>
<evidence type="ECO:0000259" key="6">
    <source>
        <dbReference type="PROSITE" id="PS51007"/>
    </source>
</evidence>
<dbReference type="RefSeq" id="WP_103934281.1">
    <property type="nucleotide sequence ID" value="NZ_FNVA01000006.1"/>
</dbReference>
<dbReference type="SUPFAM" id="SSF56524">
    <property type="entry name" value="Oxidoreductase molybdopterin-binding domain"/>
    <property type="match status" value="1"/>
</dbReference>
<keyword evidence="1 4" id="KW-0349">Heme</keyword>
<dbReference type="PROSITE" id="PS51007">
    <property type="entry name" value="CYTC"/>
    <property type="match status" value="1"/>
</dbReference>
<evidence type="ECO:0000256" key="4">
    <source>
        <dbReference type="PROSITE-ProRule" id="PRU00433"/>
    </source>
</evidence>
<feature type="domain" description="Cytochrome c" evidence="6">
    <location>
        <begin position="211"/>
        <end position="294"/>
    </location>
</feature>
<keyword evidence="5" id="KW-0732">Signal</keyword>
<dbReference type="GO" id="GO:0020037">
    <property type="term" value="F:heme binding"/>
    <property type="evidence" value="ECO:0007669"/>
    <property type="project" value="InterPro"/>
</dbReference>
<evidence type="ECO:0000313" key="7">
    <source>
        <dbReference type="EMBL" id="SEG54258.1"/>
    </source>
</evidence>
<protein>
    <submittedName>
        <fullName evidence="7">Cytochrome C oxidase, cbb3-type, subunit III</fullName>
    </submittedName>
</protein>
<organism evidence="7 8">
    <name type="scientific">Bryocella elongata</name>
    <dbReference type="NCBI Taxonomy" id="863522"/>
    <lineage>
        <taxon>Bacteria</taxon>
        <taxon>Pseudomonadati</taxon>
        <taxon>Acidobacteriota</taxon>
        <taxon>Terriglobia</taxon>
        <taxon>Terriglobales</taxon>
        <taxon>Acidobacteriaceae</taxon>
        <taxon>Bryocella</taxon>
    </lineage>
</organism>
<evidence type="ECO:0000313" key="8">
    <source>
        <dbReference type="Proteomes" id="UP000236728"/>
    </source>
</evidence>
<feature type="chain" id="PRO_5009293190" evidence="5">
    <location>
        <begin position="23"/>
        <end position="297"/>
    </location>
</feature>
<name>A0A1H6B097_9BACT</name>
<dbReference type="OrthoDB" id="115451at2"/>
<dbReference type="EMBL" id="FNVA01000006">
    <property type="protein sequence ID" value="SEG54258.1"/>
    <property type="molecule type" value="Genomic_DNA"/>
</dbReference>
<evidence type="ECO:0000256" key="3">
    <source>
        <dbReference type="ARBA" id="ARBA00023004"/>
    </source>
</evidence>
<dbReference type="GO" id="GO:0046872">
    <property type="term" value="F:metal ion binding"/>
    <property type="evidence" value="ECO:0007669"/>
    <property type="project" value="UniProtKB-KW"/>
</dbReference>
<dbReference type="InterPro" id="IPR036374">
    <property type="entry name" value="OxRdtase_Mopterin-bd_sf"/>
</dbReference>
<gene>
    <name evidence="7" type="ORF">SAMN05421819_3410</name>
</gene>
<proteinExistence type="predicted"/>
<accession>A0A1H6B097</accession>
<sequence>MGQRSWIFTVLMALMVSVSLFDAPAQTERPPGPRIPLHRTRLHRDDLEIGGDLVGVLTGQSRFVNYTDLLALPQVSVRVSGDTNFVGPVRIEGVLLESLPALLGARPDARLVTAICDDFYEAHYPIAYQQAHHPILVLKVNGLDPLHWPLGSDKVPMGPYMISHAHFQSKMQVLSHREEPQIPWGVVRLDFENEAAVYRPILPIGPDAQSLQVQQGYAIARENCFRCHNREGQGGTKAKRSWSVVARRAITDPQWFATYVRAPNKINPATQMSGSPQYDDATIAALIAYFKPFAHAD</sequence>
<feature type="signal peptide" evidence="5">
    <location>
        <begin position="1"/>
        <end position="22"/>
    </location>
</feature>
<dbReference type="GO" id="GO:0009055">
    <property type="term" value="F:electron transfer activity"/>
    <property type="evidence" value="ECO:0007669"/>
    <property type="project" value="InterPro"/>
</dbReference>
<evidence type="ECO:0000256" key="1">
    <source>
        <dbReference type="ARBA" id="ARBA00022617"/>
    </source>
</evidence>
<dbReference type="InterPro" id="IPR036909">
    <property type="entry name" value="Cyt_c-like_dom_sf"/>
</dbReference>
<keyword evidence="8" id="KW-1185">Reference proteome</keyword>
<dbReference type="Proteomes" id="UP000236728">
    <property type="component" value="Unassembled WGS sequence"/>
</dbReference>
<dbReference type="InterPro" id="IPR009056">
    <property type="entry name" value="Cyt_c-like_dom"/>
</dbReference>
<dbReference type="AlphaFoldDB" id="A0A1H6B097"/>
<dbReference type="Gene3D" id="1.10.760.10">
    <property type="entry name" value="Cytochrome c-like domain"/>
    <property type="match status" value="1"/>
</dbReference>
<keyword evidence="2 4" id="KW-0479">Metal-binding</keyword>
<evidence type="ECO:0000256" key="5">
    <source>
        <dbReference type="SAM" id="SignalP"/>
    </source>
</evidence>
<dbReference type="SUPFAM" id="SSF46626">
    <property type="entry name" value="Cytochrome c"/>
    <property type="match status" value="1"/>
</dbReference>